<proteinExistence type="predicted"/>
<sequence>MTESFQRPRPEFQTIIMSDANGGGNSMQQILHEQRLRQMKFPPMHGRRDVDSFQYPRNPAFVKYHDDTLAPLRDDVPILDPTSGFISAGGDVDRLTGVAKLPTMQQIDNPPNQVVPSDPLGKTSIEVRESKTGLDSRKRTPAEAVMPKPPYTAPPYHHHITDPGPWCGRKINDAWVRAQLGGWTSDRDPREVAKEQAQRQKHFDQLQQNHRNVLSQSLQEDGQDWRNKLALRYRYTSSTQRAYDDVDWDSMLAPKVKPPQATLERQPDMVSHRFTINKRYAAEAEPWQNLGRSWDWFQLRNGYHLQKPIEFCSHSRKVDQIPGYCGSIGGDDPQEKDDPKKFFLPTTVLRTNQPWYSETAHRPNIPGYAGCTHWESRIPANSEMPTPPPQSTARVHARLPIPANSSPHKRLSHMSKMVTLVPPCNPFNKIDRQEVTT</sequence>
<evidence type="ECO:0000313" key="2">
    <source>
        <dbReference type="Proteomes" id="UP000694865"/>
    </source>
</evidence>
<dbReference type="InterPro" id="IPR027867">
    <property type="entry name" value="SPATA48"/>
</dbReference>
<organism evidence="2 3">
    <name type="scientific">Saccoglossus kowalevskii</name>
    <name type="common">Acorn worm</name>
    <dbReference type="NCBI Taxonomy" id="10224"/>
    <lineage>
        <taxon>Eukaryota</taxon>
        <taxon>Metazoa</taxon>
        <taxon>Hemichordata</taxon>
        <taxon>Enteropneusta</taxon>
        <taxon>Harrimaniidae</taxon>
        <taxon>Saccoglossus</taxon>
    </lineage>
</organism>
<protein>
    <submittedName>
        <fullName evidence="3">Uncharacterized protein C7orf72-like</fullName>
    </submittedName>
</protein>
<feature type="compositionally biased region" description="Basic and acidic residues" evidence="1">
    <location>
        <begin position="129"/>
        <end position="141"/>
    </location>
</feature>
<evidence type="ECO:0000256" key="1">
    <source>
        <dbReference type="SAM" id="MobiDB-lite"/>
    </source>
</evidence>
<keyword evidence="2" id="KW-1185">Reference proteome</keyword>
<name>A0ABM0GMY6_SACKO</name>
<dbReference type="Pfam" id="PF15073">
    <property type="entry name" value="SPATA48"/>
    <property type="match status" value="1"/>
</dbReference>
<gene>
    <name evidence="3" type="primary">LOC100367356</name>
</gene>
<evidence type="ECO:0000313" key="3">
    <source>
        <dbReference type="RefSeq" id="XP_002733477.1"/>
    </source>
</evidence>
<dbReference type="RefSeq" id="XP_002733477.1">
    <property type="nucleotide sequence ID" value="XM_002733431.2"/>
</dbReference>
<dbReference type="GeneID" id="100367356"/>
<feature type="region of interest" description="Disordered" evidence="1">
    <location>
        <begin position="129"/>
        <end position="156"/>
    </location>
</feature>
<reference evidence="3" key="1">
    <citation type="submission" date="2025-08" db="UniProtKB">
        <authorList>
            <consortium name="RefSeq"/>
        </authorList>
    </citation>
    <scope>IDENTIFICATION</scope>
    <source>
        <tissue evidence="3">Testes</tissue>
    </source>
</reference>
<dbReference type="Proteomes" id="UP000694865">
    <property type="component" value="Unplaced"/>
</dbReference>
<dbReference type="PANTHER" id="PTHR34759">
    <property type="entry name" value="SPERMATOGENESIS-ASSOCIATED PROTEIN 48"/>
    <property type="match status" value="1"/>
</dbReference>
<dbReference type="PANTHER" id="PTHR34759:SF1">
    <property type="entry name" value="SPERMATOGENESIS-ASSOCIATED PROTEIN 48"/>
    <property type="match status" value="1"/>
</dbReference>
<accession>A0ABM0GMY6</accession>